<sequence length="473" mass="53699">MTQAAALHAGMRRIEGLYFDSEFRSPLEIYKAFISHTGPILEDQIPAKLAASLAAFYETCIQLLDVWKNDTRRVAFAYAMQVCWDSPHLLHTMDIRDVLIRAHGARRMYKKLYPEAGNPVDNTASYISYLMDSMEEYIEPRLLAGPAEMDKMFPHAFGSLDFAVLGEPRVREMVFPNREPDSTIDDDINNYYAALVKDKYTINPFLQKSVYKLDQYPTKQINPLATRAYLTRLALAAGAGHKRYPLFLAPVAFITHKQRQDWYGITTRASRYYATVEDLLIYFHDFASGTRNTFQDRLLALATPWLFDIKTVVAIAKKDKKAVSDVWAKKCFQTGLVFVLSRLNIAENPTSLNYRLLVLQPPHPRGPLTREASDMVGAQDAWVADAIEEFKSRLNPKEIWIGSMPEQGGNGASGKEESPVDPVVASTKLLESAMTFTMKIPDKHYELHSMQFKPLDGQHFEFEGNEQLLCCSL</sequence>
<evidence type="ECO:0000313" key="2">
    <source>
        <dbReference type="Proteomes" id="UP001153332"/>
    </source>
</evidence>
<keyword evidence="2" id="KW-1185">Reference proteome</keyword>
<proteinExistence type="predicted"/>
<reference evidence="1" key="1">
    <citation type="submission" date="2022-12" db="EMBL/GenBank/DDBJ databases">
        <title>Genome Sequence of Lasiodiplodia mahajangana.</title>
        <authorList>
            <person name="Buettner E."/>
        </authorList>
    </citation>
    <scope>NUCLEOTIDE SEQUENCE</scope>
    <source>
        <strain evidence="1">VT137</strain>
    </source>
</reference>
<evidence type="ECO:0000313" key="1">
    <source>
        <dbReference type="EMBL" id="KAJ8132558.1"/>
    </source>
</evidence>
<dbReference type="EMBL" id="JAPUUL010000112">
    <property type="protein sequence ID" value="KAJ8132558.1"/>
    <property type="molecule type" value="Genomic_DNA"/>
</dbReference>
<accession>A0ACC2JYG3</accession>
<name>A0ACC2JYG3_9PEZI</name>
<comment type="caution">
    <text evidence="1">The sequence shown here is derived from an EMBL/GenBank/DDBJ whole genome shotgun (WGS) entry which is preliminary data.</text>
</comment>
<dbReference type="Proteomes" id="UP001153332">
    <property type="component" value="Unassembled WGS sequence"/>
</dbReference>
<gene>
    <name evidence="1" type="ORF">O1611_g1067</name>
</gene>
<protein>
    <submittedName>
        <fullName evidence="1">Uncharacterized protein</fullName>
    </submittedName>
</protein>
<organism evidence="1 2">
    <name type="scientific">Lasiodiplodia mahajangana</name>
    <dbReference type="NCBI Taxonomy" id="1108764"/>
    <lineage>
        <taxon>Eukaryota</taxon>
        <taxon>Fungi</taxon>
        <taxon>Dikarya</taxon>
        <taxon>Ascomycota</taxon>
        <taxon>Pezizomycotina</taxon>
        <taxon>Dothideomycetes</taxon>
        <taxon>Dothideomycetes incertae sedis</taxon>
        <taxon>Botryosphaeriales</taxon>
        <taxon>Botryosphaeriaceae</taxon>
        <taxon>Lasiodiplodia</taxon>
    </lineage>
</organism>